<keyword evidence="2" id="KW-0238">DNA-binding</keyword>
<comment type="caution">
    <text evidence="8">The sequence shown here is derived from an EMBL/GenBank/DDBJ whole genome shotgun (WGS) entry which is preliminary data.</text>
</comment>
<feature type="region of interest" description="Disordered" evidence="5">
    <location>
        <begin position="394"/>
        <end position="429"/>
    </location>
</feature>
<evidence type="ECO:0000256" key="4">
    <source>
        <dbReference type="ARBA" id="ARBA00023242"/>
    </source>
</evidence>
<sequence>MNIDLDIGFRFLPPDEQIISFFLKNKMIGDHKSTRHIREVDLLKHEPWELPALSLVQSTYQEWLFFYKLNKISEKKMGRLTNSGFWKSTGADRPVSNGGAQIGTKKTLVFHRGRTPRGVKTDWIMHEFRANPDFLPHNALSMALFTLIPFNVTGVDEDHNNHYVVGYLRRNAAEKTENSVSNVGQTSAHFAASSTPKDAAGFTSMEVVRQPQSDSMDYEMALQMQMEDEGIFASDLSPSMGSHDLPPTSVDNGQIVIEEGISFEDLDFLQSDALVDEEQNEWQLQFDPIEEEREFMDSLFNNQEEHSNVEAEHIYSLDYRATDYAGDRHDTDPKWDNAWTQSEANGNWCSSRQILIMDSRVESATVTAYEINCLESVKEERSVISRACKSESKPRSHKLVAQGHTRRVQLQGKSSGKAVSRDKARESGVHTPVVQPVQNKKSVVQANKSLEMDWDWNTKLISNSRSEGSAGSSRKNSFNFVEMSQLRSKPNPPLVYVRNVIVGAMLFIFVVWEVMFIR</sequence>
<keyword evidence="6" id="KW-1133">Transmembrane helix</keyword>
<dbReference type="AlphaFoldDB" id="A0A6A3AWB0"/>
<dbReference type="EMBL" id="VEPZ02000938">
    <property type="protein sequence ID" value="KAE8708676.1"/>
    <property type="molecule type" value="Genomic_DNA"/>
</dbReference>
<dbReference type="Pfam" id="PF02365">
    <property type="entry name" value="NAM"/>
    <property type="match status" value="1"/>
</dbReference>
<reference evidence="8" key="1">
    <citation type="submission" date="2019-09" db="EMBL/GenBank/DDBJ databases">
        <title>Draft genome information of white flower Hibiscus syriacus.</title>
        <authorList>
            <person name="Kim Y.-M."/>
        </authorList>
    </citation>
    <scope>NUCLEOTIDE SEQUENCE [LARGE SCALE GENOMIC DNA]</scope>
    <source>
        <strain evidence="8">YM2019G1</strain>
    </source>
</reference>
<evidence type="ECO:0000256" key="3">
    <source>
        <dbReference type="ARBA" id="ARBA00023163"/>
    </source>
</evidence>
<keyword evidence="9" id="KW-1185">Reference proteome</keyword>
<evidence type="ECO:0000256" key="6">
    <source>
        <dbReference type="SAM" id="Phobius"/>
    </source>
</evidence>
<feature type="transmembrane region" description="Helical" evidence="6">
    <location>
        <begin position="495"/>
        <end position="517"/>
    </location>
</feature>
<dbReference type="GO" id="GO:0006355">
    <property type="term" value="P:regulation of DNA-templated transcription"/>
    <property type="evidence" value="ECO:0007669"/>
    <property type="project" value="InterPro"/>
</dbReference>
<feature type="domain" description="NAC" evidence="7">
    <location>
        <begin position="5"/>
        <end position="171"/>
    </location>
</feature>
<keyword evidence="6" id="KW-0812">Transmembrane</keyword>
<keyword evidence="1" id="KW-0805">Transcription regulation</keyword>
<dbReference type="Gene3D" id="2.170.150.80">
    <property type="entry name" value="NAC domain"/>
    <property type="match status" value="1"/>
</dbReference>
<evidence type="ECO:0000313" key="9">
    <source>
        <dbReference type="Proteomes" id="UP000436088"/>
    </source>
</evidence>
<keyword evidence="4" id="KW-0539">Nucleus</keyword>
<dbReference type="InterPro" id="IPR003441">
    <property type="entry name" value="NAC-dom"/>
</dbReference>
<dbReference type="Proteomes" id="UP000436088">
    <property type="component" value="Unassembled WGS sequence"/>
</dbReference>
<proteinExistence type="predicted"/>
<gene>
    <name evidence="8" type="ORF">F3Y22_tig00110333pilonHSYRG00048</name>
</gene>
<dbReference type="GO" id="GO:0003677">
    <property type="term" value="F:DNA binding"/>
    <property type="evidence" value="ECO:0007669"/>
    <property type="project" value="UniProtKB-KW"/>
</dbReference>
<keyword evidence="3" id="KW-0804">Transcription</keyword>
<organism evidence="8 9">
    <name type="scientific">Hibiscus syriacus</name>
    <name type="common">Rose of Sharon</name>
    <dbReference type="NCBI Taxonomy" id="106335"/>
    <lineage>
        <taxon>Eukaryota</taxon>
        <taxon>Viridiplantae</taxon>
        <taxon>Streptophyta</taxon>
        <taxon>Embryophyta</taxon>
        <taxon>Tracheophyta</taxon>
        <taxon>Spermatophyta</taxon>
        <taxon>Magnoliopsida</taxon>
        <taxon>eudicotyledons</taxon>
        <taxon>Gunneridae</taxon>
        <taxon>Pentapetalae</taxon>
        <taxon>rosids</taxon>
        <taxon>malvids</taxon>
        <taxon>Malvales</taxon>
        <taxon>Malvaceae</taxon>
        <taxon>Malvoideae</taxon>
        <taxon>Hibiscus</taxon>
    </lineage>
</organism>
<evidence type="ECO:0000256" key="1">
    <source>
        <dbReference type="ARBA" id="ARBA00023015"/>
    </source>
</evidence>
<dbReference type="InterPro" id="IPR036093">
    <property type="entry name" value="NAC_dom_sf"/>
</dbReference>
<evidence type="ECO:0000313" key="8">
    <source>
        <dbReference type="EMBL" id="KAE8708676.1"/>
    </source>
</evidence>
<accession>A0A6A3AWB0</accession>
<dbReference type="SUPFAM" id="SSF101941">
    <property type="entry name" value="NAC domain"/>
    <property type="match status" value="1"/>
</dbReference>
<keyword evidence="6" id="KW-0472">Membrane</keyword>
<dbReference type="PANTHER" id="PTHR31744">
    <property type="entry name" value="PROTEIN CUP-SHAPED COTYLEDON 2-RELATED"/>
    <property type="match status" value="1"/>
</dbReference>
<dbReference type="PROSITE" id="PS51005">
    <property type="entry name" value="NAC"/>
    <property type="match status" value="1"/>
</dbReference>
<evidence type="ECO:0000256" key="2">
    <source>
        <dbReference type="ARBA" id="ARBA00023125"/>
    </source>
</evidence>
<feature type="compositionally biased region" description="Basic and acidic residues" evidence="5">
    <location>
        <begin position="419"/>
        <end position="428"/>
    </location>
</feature>
<evidence type="ECO:0000259" key="7">
    <source>
        <dbReference type="PROSITE" id="PS51005"/>
    </source>
</evidence>
<name>A0A6A3AWB0_HIBSY</name>
<protein>
    <submittedName>
        <fullName evidence="8">NAC domain containing 69-like protein isoform 1</fullName>
    </submittedName>
</protein>
<evidence type="ECO:0000256" key="5">
    <source>
        <dbReference type="SAM" id="MobiDB-lite"/>
    </source>
</evidence>